<feature type="domain" description="Methionyl/Valyl/Leucyl/Isoleucyl-tRNA synthetase anticodon-binding" evidence="13">
    <location>
        <begin position="627"/>
        <end position="765"/>
    </location>
</feature>
<evidence type="ECO:0000256" key="11">
    <source>
        <dbReference type="SAM" id="MobiDB-lite"/>
    </source>
</evidence>
<dbReference type="InterPro" id="IPR013155">
    <property type="entry name" value="M/V/L/I-tRNA-synth_anticd-bd"/>
</dbReference>
<dbReference type="InterPro" id="IPR002303">
    <property type="entry name" value="Valyl-tRNA_ligase"/>
</dbReference>
<dbReference type="InterPro" id="IPR009080">
    <property type="entry name" value="tRNAsynth_Ia_anticodon-bd"/>
</dbReference>
<dbReference type="Pfam" id="PF00133">
    <property type="entry name" value="tRNA-synt_1"/>
    <property type="match status" value="1"/>
</dbReference>
<keyword evidence="3 10" id="KW-0436">Ligase</keyword>
<dbReference type="FunFam" id="3.40.50.620:FF:000020">
    <property type="entry name" value="Valine--tRNA ligase, mitochondrial"/>
    <property type="match status" value="1"/>
</dbReference>
<evidence type="ECO:0000256" key="6">
    <source>
        <dbReference type="ARBA" id="ARBA00022917"/>
    </source>
</evidence>
<dbReference type="EC" id="6.1.1.9" evidence="1 9"/>
<dbReference type="PANTHER" id="PTHR11946:SF93">
    <property type="entry name" value="VALINE--TRNA LIGASE, CHLOROPLASTIC_MITOCHONDRIAL 2"/>
    <property type="match status" value="1"/>
</dbReference>
<dbReference type="SUPFAM" id="SSF47323">
    <property type="entry name" value="Anticodon-binding domain of a subclass of class I aminoacyl-tRNA synthetases"/>
    <property type="match status" value="1"/>
</dbReference>
<dbReference type="PANTHER" id="PTHR11946">
    <property type="entry name" value="VALYL-TRNA SYNTHETASES"/>
    <property type="match status" value="1"/>
</dbReference>
<gene>
    <name evidence="14" type="ORF">UY39_C0042G0002</name>
</gene>
<dbReference type="NCBIfam" id="TIGR00422">
    <property type="entry name" value="valS"/>
    <property type="match status" value="1"/>
</dbReference>
<proteinExistence type="inferred from homology"/>
<keyword evidence="7 10" id="KW-0030">Aminoacyl-tRNA synthetase</keyword>
<dbReference type="GO" id="GO:0004832">
    <property type="term" value="F:valine-tRNA ligase activity"/>
    <property type="evidence" value="ECO:0007669"/>
    <property type="project" value="UniProtKB-UniRule"/>
</dbReference>
<keyword evidence="4 10" id="KW-0547">Nucleotide-binding</keyword>
<evidence type="ECO:0000313" key="15">
    <source>
        <dbReference type="Proteomes" id="UP000034589"/>
    </source>
</evidence>
<feature type="region of interest" description="Disordered" evidence="11">
    <location>
        <begin position="678"/>
        <end position="704"/>
    </location>
</feature>
<evidence type="ECO:0000313" key="14">
    <source>
        <dbReference type="EMBL" id="KKW06280.1"/>
    </source>
</evidence>
<evidence type="ECO:0000256" key="8">
    <source>
        <dbReference type="ARBA" id="ARBA00047552"/>
    </source>
</evidence>
<dbReference type="GO" id="GO:0005829">
    <property type="term" value="C:cytosol"/>
    <property type="evidence" value="ECO:0007669"/>
    <property type="project" value="TreeGrafter"/>
</dbReference>
<dbReference type="InterPro" id="IPR001412">
    <property type="entry name" value="aa-tRNA-synth_I_CS"/>
</dbReference>
<dbReference type="InterPro" id="IPR002300">
    <property type="entry name" value="aa-tRNA-synth_Ia"/>
</dbReference>
<evidence type="ECO:0000256" key="5">
    <source>
        <dbReference type="ARBA" id="ARBA00022840"/>
    </source>
</evidence>
<name>A0A0G1VJ75_9BACT</name>
<dbReference type="GO" id="GO:0005524">
    <property type="term" value="F:ATP binding"/>
    <property type="evidence" value="ECO:0007669"/>
    <property type="project" value="UniProtKB-KW"/>
</dbReference>
<evidence type="ECO:0000256" key="9">
    <source>
        <dbReference type="NCBIfam" id="TIGR00422"/>
    </source>
</evidence>
<dbReference type="CDD" id="cd07962">
    <property type="entry name" value="Anticodon_Ia_Val"/>
    <property type="match status" value="1"/>
</dbReference>
<dbReference type="AlphaFoldDB" id="A0A0G1VJ75"/>
<dbReference type="Gene3D" id="1.10.730.10">
    <property type="entry name" value="Isoleucyl-tRNA Synthetase, Domain 1"/>
    <property type="match status" value="1"/>
</dbReference>
<keyword evidence="5 10" id="KW-0067">ATP-binding</keyword>
<feature type="compositionally biased region" description="Low complexity" evidence="11">
    <location>
        <begin position="684"/>
        <end position="695"/>
    </location>
</feature>
<comment type="caution">
    <text evidence="14">The sequence shown here is derived from an EMBL/GenBank/DDBJ whole genome shotgun (WGS) entry which is preliminary data.</text>
</comment>
<dbReference type="PATRIC" id="fig|1618675.3.peg.532"/>
<organism evidence="14 15">
    <name type="scientific">Candidatus Kaiserbacteria bacterium GW2011_GWC2_49_12</name>
    <dbReference type="NCBI Taxonomy" id="1618675"/>
    <lineage>
        <taxon>Bacteria</taxon>
        <taxon>Candidatus Kaiseribacteriota</taxon>
    </lineage>
</organism>
<dbReference type="PRINTS" id="PR00986">
    <property type="entry name" value="TRNASYNTHVAL"/>
</dbReference>
<dbReference type="PROSITE" id="PS00178">
    <property type="entry name" value="AA_TRNA_LIGASE_I"/>
    <property type="match status" value="1"/>
</dbReference>
<evidence type="ECO:0000259" key="13">
    <source>
        <dbReference type="Pfam" id="PF08264"/>
    </source>
</evidence>
<comment type="catalytic activity">
    <reaction evidence="8">
        <text>tRNA(Val) + L-valine + ATP = L-valyl-tRNA(Val) + AMP + diphosphate</text>
        <dbReference type="Rhea" id="RHEA:10704"/>
        <dbReference type="Rhea" id="RHEA-COMP:9672"/>
        <dbReference type="Rhea" id="RHEA-COMP:9708"/>
        <dbReference type="ChEBI" id="CHEBI:30616"/>
        <dbReference type="ChEBI" id="CHEBI:33019"/>
        <dbReference type="ChEBI" id="CHEBI:57762"/>
        <dbReference type="ChEBI" id="CHEBI:78442"/>
        <dbReference type="ChEBI" id="CHEBI:78537"/>
        <dbReference type="ChEBI" id="CHEBI:456215"/>
        <dbReference type="EC" id="6.1.1.9"/>
    </reaction>
</comment>
<dbReference type="SUPFAM" id="SSF52374">
    <property type="entry name" value="Nucleotidylyl transferase"/>
    <property type="match status" value="1"/>
</dbReference>
<evidence type="ECO:0000256" key="2">
    <source>
        <dbReference type="ARBA" id="ARBA00022490"/>
    </source>
</evidence>
<feature type="domain" description="Aminoacyl-tRNA synthetase class Ia" evidence="12">
    <location>
        <begin position="23"/>
        <end position="590"/>
    </location>
</feature>
<dbReference type="InterPro" id="IPR033705">
    <property type="entry name" value="Anticodon_Ia_Val"/>
</dbReference>
<dbReference type="InterPro" id="IPR014729">
    <property type="entry name" value="Rossmann-like_a/b/a_fold"/>
</dbReference>
<dbReference type="EMBL" id="LCPV01000042">
    <property type="protein sequence ID" value="KKW06280.1"/>
    <property type="molecule type" value="Genomic_DNA"/>
</dbReference>
<evidence type="ECO:0000259" key="12">
    <source>
        <dbReference type="Pfam" id="PF00133"/>
    </source>
</evidence>
<dbReference type="Gene3D" id="3.40.50.620">
    <property type="entry name" value="HUPs"/>
    <property type="match status" value="2"/>
</dbReference>
<accession>A0A0G1VJ75</accession>
<keyword evidence="6 10" id="KW-0648">Protein biosynthesis</keyword>
<sequence length="769" mass="88398">MESSKAPEIFLKPYDPENREPEILALWEKGDYANPDTCVAKGITKPDAEPYSIILPPPNVTGTLHMGHAAMLAVEDILIRYHRMRGFKTLWLPGTDSAAIATQSKVETDLYKKEKKTRHDIGREELLKRIEVFTEESKATIINQLKKMGASLDWSRYAYTMDEKRYQAVMEAFVRMYDAGLIERGNRIVNWDPKLQTTVSDDEIEYVEQTDPFYYLQYGPFVIGTVRPETKFGDKYVVMHPDDERYKEYKHKQTIELEWINGPVTATIIKDDGIDMSFGSGAMTITPAHDSHDFELARKHNLDFEKVIDERGILLDIAGEFSGQHIKKARSLIIEKLQKKGLVARVDEKYVHNVAINSRGGGIIEPQIKRQWFVMVNKPFKSPRGEMTLKGWMKKVVEDKETEIMPERFEKIYYHWIDNLRDWCISRQIWFGHRIPAWTRESSRNNAEQTPNNAEIYVGTKPPKGEGWKQDPDVLDTWFSSGLWTFSTLGWPQETTDLKTYHPTSVLETGYDIIFFWVARMILMSGFFLGEVPFRRVYLHGLVRDAKGRKMSKSLGNIIDPLEMIEKYGADATRLSLIIGAAPGNDIKLSEDRVRGYKHFANKIWNIARFVLENTDGPVRSDLTGSDEKLLEEARAIAREVSEHLDVFRLDLAADAVYHYVWHRFADEILEESKEIIRADDGRPSSTSHSSPSDARPSESRTGQAAASRRYTLYVILYTSLKLLHPFMPFVTEAIWRELPTLKTSEDFNGVKKETDLLMVASWPTGKTN</sequence>
<evidence type="ECO:0000256" key="4">
    <source>
        <dbReference type="ARBA" id="ARBA00022741"/>
    </source>
</evidence>
<keyword evidence="2" id="KW-0963">Cytoplasm</keyword>
<evidence type="ECO:0000256" key="3">
    <source>
        <dbReference type="ARBA" id="ARBA00022598"/>
    </source>
</evidence>
<evidence type="ECO:0000256" key="1">
    <source>
        <dbReference type="ARBA" id="ARBA00013169"/>
    </source>
</evidence>
<dbReference type="Pfam" id="PF08264">
    <property type="entry name" value="Anticodon_1"/>
    <property type="match status" value="1"/>
</dbReference>
<dbReference type="NCBIfam" id="NF004349">
    <property type="entry name" value="PRK05729.1"/>
    <property type="match status" value="1"/>
</dbReference>
<dbReference type="GO" id="GO:0006438">
    <property type="term" value="P:valyl-tRNA aminoacylation"/>
    <property type="evidence" value="ECO:0007669"/>
    <property type="project" value="UniProtKB-UniRule"/>
</dbReference>
<evidence type="ECO:0000256" key="10">
    <source>
        <dbReference type="RuleBase" id="RU363035"/>
    </source>
</evidence>
<dbReference type="SUPFAM" id="SSF50677">
    <property type="entry name" value="ValRS/IleRS/LeuRS editing domain"/>
    <property type="match status" value="1"/>
</dbReference>
<evidence type="ECO:0000256" key="7">
    <source>
        <dbReference type="ARBA" id="ARBA00023146"/>
    </source>
</evidence>
<dbReference type="Proteomes" id="UP000034589">
    <property type="component" value="Unassembled WGS sequence"/>
</dbReference>
<dbReference type="InterPro" id="IPR009008">
    <property type="entry name" value="Val/Leu/Ile-tRNA-synth_edit"/>
</dbReference>
<dbReference type="GO" id="GO:0002161">
    <property type="term" value="F:aminoacyl-tRNA deacylase activity"/>
    <property type="evidence" value="ECO:0007669"/>
    <property type="project" value="InterPro"/>
</dbReference>
<reference evidence="14 15" key="1">
    <citation type="journal article" date="2015" name="Nature">
        <title>rRNA introns, odd ribosomes, and small enigmatic genomes across a large radiation of phyla.</title>
        <authorList>
            <person name="Brown C.T."/>
            <person name="Hug L.A."/>
            <person name="Thomas B.C."/>
            <person name="Sharon I."/>
            <person name="Castelle C.J."/>
            <person name="Singh A."/>
            <person name="Wilkins M.J."/>
            <person name="Williams K.H."/>
            <person name="Banfield J.F."/>
        </authorList>
    </citation>
    <scope>NUCLEOTIDE SEQUENCE [LARGE SCALE GENOMIC DNA]</scope>
</reference>
<dbReference type="CDD" id="cd00817">
    <property type="entry name" value="ValRS_core"/>
    <property type="match status" value="1"/>
</dbReference>
<protein>
    <recommendedName>
        <fullName evidence="1 9">Valine--tRNA ligase</fullName>
        <ecNumber evidence="1 9">6.1.1.9</ecNumber>
    </recommendedName>
</protein>
<comment type="similarity">
    <text evidence="10">Belongs to the class-I aminoacyl-tRNA synthetase family.</text>
</comment>